<evidence type="ECO:0000313" key="10">
    <source>
        <dbReference type="EMBL" id="CAG8553902.1"/>
    </source>
</evidence>
<sequence length="432" mass="47452">MDENVEYNADEKVEGEEMERTASMQPEIIQPSSRTPLLHRYDSQALKRKIILIFVGLALANIAAWAGVVISFHNYPKLIGTASLAYMLGLRHAVDADHLAAIDNVTRKLLQTGQRSVGVGLFFSLGHSTIVIAASLAIAVTATAIKDKFGDLETIGGLIGASISAAFLLAIGIMNTFVLISVYRSLQRLRHTGTFQEEDINDVLNNSGCLGRFFAPVFRFIDKSWKMYPLGVLFGFGFDTSTEVGVLGIAAIQANQGLAIWLIMYFPLLFTVGMATIDTIDGILMLGTYSWAYINPVRKLYYNLTITFLSILIAFIIGGIELLNIIGNQLDAQGPFWAFLTALGDHLGTMGFIIIGLFVITWIISVIFYRFSGYRELEERFVHQSEENARASRTDDASDNGAKSTLNSHKNSVVVNVDEVNQEEILSGNSNA</sequence>
<keyword evidence="4" id="KW-0533">Nickel</keyword>
<keyword evidence="7 8" id="KW-0472">Membrane</keyword>
<reference evidence="10" key="1">
    <citation type="submission" date="2021-06" db="EMBL/GenBank/DDBJ databases">
        <authorList>
            <person name="Kallberg Y."/>
            <person name="Tangrot J."/>
            <person name="Rosling A."/>
        </authorList>
    </citation>
    <scope>NUCLEOTIDE SEQUENCE</scope>
    <source>
        <strain evidence="10">IA702</strain>
    </source>
</reference>
<dbReference type="GO" id="GO:0012505">
    <property type="term" value="C:endomembrane system"/>
    <property type="evidence" value="ECO:0007669"/>
    <property type="project" value="UniProtKB-SubCell"/>
</dbReference>
<dbReference type="OrthoDB" id="5197598at2759"/>
<keyword evidence="11" id="KW-1185">Reference proteome</keyword>
<feature type="transmembrane region" description="Helical" evidence="8">
    <location>
        <begin position="157"/>
        <end position="180"/>
    </location>
</feature>
<feature type="transmembrane region" description="Helical" evidence="8">
    <location>
        <begin position="347"/>
        <end position="371"/>
    </location>
</feature>
<feature type="transmembrane region" description="Helical" evidence="8">
    <location>
        <begin position="300"/>
        <end position="327"/>
    </location>
</feature>
<comment type="caution">
    <text evidence="10">The sequence shown here is derived from an EMBL/GenBank/DDBJ whole genome shotgun (WGS) entry which is preliminary data.</text>
</comment>
<evidence type="ECO:0000256" key="5">
    <source>
        <dbReference type="ARBA" id="ARBA00022692"/>
    </source>
</evidence>
<evidence type="ECO:0000256" key="1">
    <source>
        <dbReference type="ARBA" id="ARBA00004127"/>
    </source>
</evidence>
<comment type="similarity">
    <text evidence="2 8">Belongs to the NiCoT transporter (TC 2.A.52) family.</text>
</comment>
<dbReference type="InterPro" id="IPR011541">
    <property type="entry name" value="Ni/Co_transpt_high_affinity"/>
</dbReference>
<evidence type="ECO:0000256" key="7">
    <source>
        <dbReference type="ARBA" id="ARBA00023136"/>
    </source>
</evidence>
<feature type="transmembrane region" description="Helical" evidence="8">
    <location>
        <begin position="50"/>
        <end position="72"/>
    </location>
</feature>
<dbReference type="AlphaFoldDB" id="A0A9N9B5A2"/>
<gene>
    <name evidence="10" type="ORF">POCULU_LOCUS5162</name>
</gene>
<evidence type="ECO:0000313" key="11">
    <source>
        <dbReference type="Proteomes" id="UP000789572"/>
    </source>
</evidence>
<protein>
    <recommendedName>
        <fullName evidence="8">Nickel/cobalt efflux system</fullName>
    </recommendedName>
</protein>
<organism evidence="10 11">
    <name type="scientific">Paraglomus occultum</name>
    <dbReference type="NCBI Taxonomy" id="144539"/>
    <lineage>
        <taxon>Eukaryota</taxon>
        <taxon>Fungi</taxon>
        <taxon>Fungi incertae sedis</taxon>
        <taxon>Mucoromycota</taxon>
        <taxon>Glomeromycotina</taxon>
        <taxon>Glomeromycetes</taxon>
        <taxon>Paraglomerales</taxon>
        <taxon>Paraglomeraceae</taxon>
        <taxon>Paraglomus</taxon>
    </lineage>
</organism>
<dbReference type="Pfam" id="PF03824">
    <property type="entry name" value="NicO"/>
    <property type="match status" value="1"/>
</dbReference>
<feature type="transmembrane region" description="Helical" evidence="8">
    <location>
        <begin position="258"/>
        <end position="280"/>
    </location>
</feature>
<evidence type="ECO:0000256" key="3">
    <source>
        <dbReference type="ARBA" id="ARBA00022448"/>
    </source>
</evidence>
<evidence type="ECO:0000256" key="6">
    <source>
        <dbReference type="ARBA" id="ARBA00022989"/>
    </source>
</evidence>
<name>A0A9N9B5A2_9GLOM</name>
<dbReference type="NCBIfam" id="TIGR00802">
    <property type="entry name" value="nico"/>
    <property type="match status" value="1"/>
</dbReference>
<evidence type="ECO:0000256" key="9">
    <source>
        <dbReference type="SAM" id="MobiDB-lite"/>
    </source>
</evidence>
<evidence type="ECO:0000256" key="8">
    <source>
        <dbReference type="RuleBase" id="RU362101"/>
    </source>
</evidence>
<keyword evidence="3 8" id="KW-0813">Transport</keyword>
<dbReference type="InterPro" id="IPR004688">
    <property type="entry name" value="Ni/Co_transpt"/>
</dbReference>
<evidence type="ECO:0000256" key="4">
    <source>
        <dbReference type="ARBA" id="ARBA00022596"/>
    </source>
</evidence>
<proteinExistence type="inferred from homology"/>
<dbReference type="PANTHER" id="PTHR31611:SF0">
    <property type="entry name" value="HIGH-AFFINITY NICKEL TRANSPORT PROTEIN NIC1"/>
    <property type="match status" value="1"/>
</dbReference>
<accession>A0A9N9B5A2</accession>
<evidence type="ECO:0000256" key="2">
    <source>
        <dbReference type="ARBA" id="ARBA00010892"/>
    </source>
</evidence>
<dbReference type="Proteomes" id="UP000789572">
    <property type="component" value="Unassembled WGS sequence"/>
</dbReference>
<dbReference type="PANTHER" id="PTHR31611">
    <property type="entry name" value="HIGH-AFFINITY NICKEL TRANSPORT PROTEIN NIC1"/>
    <property type="match status" value="1"/>
</dbReference>
<dbReference type="GO" id="GO:0015099">
    <property type="term" value="F:nickel cation transmembrane transporter activity"/>
    <property type="evidence" value="ECO:0007669"/>
    <property type="project" value="UniProtKB-UniRule"/>
</dbReference>
<feature type="transmembrane region" description="Helical" evidence="8">
    <location>
        <begin position="228"/>
        <end position="252"/>
    </location>
</feature>
<comment type="subcellular location">
    <subcellularLocation>
        <location evidence="8">Cell membrane</location>
        <topology evidence="8">Multi-pass membrane protein</topology>
    </subcellularLocation>
    <subcellularLocation>
        <location evidence="1">Endomembrane system</location>
        <topology evidence="1">Multi-pass membrane protein</topology>
    </subcellularLocation>
</comment>
<feature type="transmembrane region" description="Helical" evidence="8">
    <location>
        <begin position="117"/>
        <end position="145"/>
    </location>
</feature>
<keyword evidence="5 8" id="KW-0812">Transmembrane</keyword>
<keyword evidence="6 8" id="KW-1133">Transmembrane helix</keyword>
<dbReference type="GO" id="GO:0005886">
    <property type="term" value="C:plasma membrane"/>
    <property type="evidence" value="ECO:0007669"/>
    <property type="project" value="UniProtKB-SubCell"/>
</dbReference>
<dbReference type="EMBL" id="CAJVPJ010000751">
    <property type="protein sequence ID" value="CAG8553902.1"/>
    <property type="molecule type" value="Genomic_DNA"/>
</dbReference>
<feature type="region of interest" description="Disordered" evidence="9">
    <location>
        <begin position="1"/>
        <end position="23"/>
    </location>
</feature>